<gene>
    <name evidence="1" type="ORF">OB919_20740</name>
</gene>
<reference evidence="1 2" key="1">
    <citation type="submission" date="2022-09" db="EMBL/GenBank/DDBJ databases">
        <title>Enrichment on poylsaccharides allowed isolation of novel metabolic and taxonomic groups of Haloarchaea.</title>
        <authorList>
            <person name="Sorokin D.Y."/>
            <person name="Elcheninov A.G."/>
            <person name="Khizhniak T.V."/>
            <person name="Kolganova T.V."/>
            <person name="Kublanov I.V."/>
        </authorList>
    </citation>
    <scope>NUCLEOTIDE SEQUENCE [LARGE SCALE GENOMIC DNA]</scope>
    <source>
        <strain evidence="1 2">AArc-curdl1</strain>
    </source>
</reference>
<evidence type="ECO:0000313" key="2">
    <source>
        <dbReference type="Proteomes" id="UP001321047"/>
    </source>
</evidence>
<protein>
    <submittedName>
        <fullName evidence="1">Uncharacterized protein</fullName>
    </submittedName>
</protein>
<dbReference type="AlphaFoldDB" id="A0AAP2ZC53"/>
<evidence type="ECO:0000313" key="1">
    <source>
        <dbReference type="EMBL" id="MCU4754368.1"/>
    </source>
</evidence>
<accession>A0AAP2ZC53</accession>
<comment type="caution">
    <text evidence="1">The sequence shown here is derived from an EMBL/GenBank/DDBJ whole genome shotgun (WGS) entry which is preliminary data.</text>
</comment>
<dbReference type="Proteomes" id="UP001321047">
    <property type="component" value="Unassembled WGS sequence"/>
</dbReference>
<organism evidence="1 2">
    <name type="scientific">Natronosalvus hydrolyticus</name>
    <dbReference type="NCBI Taxonomy" id="2979988"/>
    <lineage>
        <taxon>Archaea</taxon>
        <taxon>Methanobacteriati</taxon>
        <taxon>Methanobacteriota</taxon>
        <taxon>Stenosarchaea group</taxon>
        <taxon>Halobacteria</taxon>
        <taxon>Halobacteriales</taxon>
        <taxon>Natrialbaceae</taxon>
        <taxon>Natronosalvus</taxon>
    </lineage>
</organism>
<sequence>MEIRGDKELEYIANLLTEFQKEGRLTKLGRKLRRKPQHNRHTKTEIAAFLNHKHDNYAHQFLSKLIDEDVLVHAGKRKTASKQVDVWKLDRKQLLKAFIESDHFQQNNELYAIALDHTGEAFKFN</sequence>
<keyword evidence="2" id="KW-1185">Reference proteome</keyword>
<name>A0AAP2ZC53_9EURY</name>
<proteinExistence type="predicted"/>
<dbReference type="EMBL" id="JAOPJZ010000040">
    <property type="protein sequence ID" value="MCU4754368.1"/>
    <property type="molecule type" value="Genomic_DNA"/>
</dbReference>
<dbReference type="RefSeq" id="WP_342810670.1">
    <property type="nucleotide sequence ID" value="NZ_JAOPJZ010000040.1"/>
</dbReference>